<evidence type="ECO:0000256" key="5">
    <source>
        <dbReference type="SAM" id="Coils"/>
    </source>
</evidence>
<evidence type="ECO:0000259" key="7">
    <source>
        <dbReference type="PROSITE" id="PS51352"/>
    </source>
</evidence>
<evidence type="ECO:0000256" key="4">
    <source>
        <dbReference type="ARBA" id="ARBA00023284"/>
    </source>
</evidence>
<organism evidence="8 9">
    <name type="scientific">Polaribacter porphyrae</name>
    <dbReference type="NCBI Taxonomy" id="1137780"/>
    <lineage>
        <taxon>Bacteria</taxon>
        <taxon>Pseudomonadati</taxon>
        <taxon>Bacteroidota</taxon>
        <taxon>Flavobacteriia</taxon>
        <taxon>Flavobacteriales</taxon>
        <taxon>Flavobacteriaceae</taxon>
    </lineage>
</organism>
<keyword evidence="4" id="KW-0676">Redox-active center</keyword>
<dbReference type="SUPFAM" id="SSF52833">
    <property type="entry name" value="Thioredoxin-like"/>
    <property type="match status" value="1"/>
</dbReference>
<dbReference type="GO" id="GO:0030313">
    <property type="term" value="C:cell envelope"/>
    <property type="evidence" value="ECO:0007669"/>
    <property type="project" value="UniProtKB-SubCell"/>
</dbReference>
<dbReference type="AlphaFoldDB" id="A0A2S7WQQ2"/>
<reference evidence="8 9" key="1">
    <citation type="submission" date="2016-12" db="EMBL/GenBank/DDBJ databases">
        <title>Trade-off between light-utilization and light-protection in marine flavobacteria.</title>
        <authorList>
            <person name="Kumagai Y."/>
            <person name="Yoshizawa S."/>
            <person name="Kogure K."/>
            <person name="Iwasaki W."/>
        </authorList>
    </citation>
    <scope>NUCLEOTIDE SEQUENCE [LARGE SCALE GENOMIC DNA]</scope>
    <source>
        <strain evidence="8 9">NBRC 108759</strain>
    </source>
</reference>
<dbReference type="InterPro" id="IPR000866">
    <property type="entry name" value="AhpC/TSA"/>
</dbReference>
<protein>
    <recommendedName>
        <fullName evidence="7">Thioredoxin domain-containing protein</fullName>
    </recommendedName>
</protein>
<evidence type="ECO:0000256" key="3">
    <source>
        <dbReference type="ARBA" id="ARBA00023157"/>
    </source>
</evidence>
<keyword evidence="2" id="KW-0201">Cytochrome c-type biogenesis</keyword>
<dbReference type="InterPro" id="IPR013766">
    <property type="entry name" value="Thioredoxin_domain"/>
</dbReference>
<dbReference type="Proteomes" id="UP000238882">
    <property type="component" value="Unassembled WGS sequence"/>
</dbReference>
<dbReference type="EMBL" id="MSCN01000001">
    <property type="protein sequence ID" value="PQJ79913.1"/>
    <property type="molecule type" value="Genomic_DNA"/>
</dbReference>
<dbReference type="OrthoDB" id="6399635at2"/>
<evidence type="ECO:0000313" key="9">
    <source>
        <dbReference type="Proteomes" id="UP000238882"/>
    </source>
</evidence>
<dbReference type="Gene3D" id="3.40.30.10">
    <property type="entry name" value="Glutaredoxin"/>
    <property type="match status" value="1"/>
</dbReference>
<keyword evidence="6" id="KW-0732">Signal</keyword>
<dbReference type="GO" id="GO:0017004">
    <property type="term" value="P:cytochrome complex assembly"/>
    <property type="evidence" value="ECO:0007669"/>
    <property type="project" value="UniProtKB-KW"/>
</dbReference>
<dbReference type="Pfam" id="PF00578">
    <property type="entry name" value="AhpC-TSA"/>
    <property type="match status" value="1"/>
</dbReference>
<dbReference type="PROSITE" id="PS51352">
    <property type="entry name" value="THIOREDOXIN_2"/>
    <property type="match status" value="1"/>
</dbReference>
<dbReference type="InterPro" id="IPR050553">
    <property type="entry name" value="Thioredoxin_ResA/DsbE_sf"/>
</dbReference>
<evidence type="ECO:0000256" key="2">
    <source>
        <dbReference type="ARBA" id="ARBA00022748"/>
    </source>
</evidence>
<keyword evidence="3" id="KW-1015">Disulfide bond</keyword>
<feature type="chain" id="PRO_5015454284" description="Thioredoxin domain-containing protein" evidence="6">
    <location>
        <begin position="19"/>
        <end position="456"/>
    </location>
</feature>
<dbReference type="RefSeq" id="WP_105016511.1">
    <property type="nucleotide sequence ID" value="NZ_MSCN01000001.1"/>
</dbReference>
<keyword evidence="9" id="KW-1185">Reference proteome</keyword>
<evidence type="ECO:0000313" key="8">
    <source>
        <dbReference type="EMBL" id="PQJ79913.1"/>
    </source>
</evidence>
<dbReference type="PANTHER" id="PTHR42852">
    <property type="entry name" value="THIOL:DISULFIDE INTERCHANGE PROTEIN DSBE"/>
    <property type="match status" value="1"/>
</dbReference>
<dbReference type="InterPro" id="IPR036249">
    <property type="entry name" value="Thioredoxin-like_sf"/>
</dbReference>
<comment type="subcellular location">
    <subcellularLocation>
        <location evidence="1">Cell envelope</location>
    </subcellularLocation>
</comment>
<name>A0A2S7WQQ2_9FLAO</name>
<proteinExistence type="predicted"/>
<comment type="caution">
    <text evidence="8">The sequence shown here is derived from an EMBL/GenBank/DDBJ whole genome shotgun (WGS) entry which is preliminary data.</text>
</comment>
<evidence type="ECO:0000256" key="6">
    <source>
        <dbReference type="SAM" id="SignalP"/>
    </source>
</evidence>
<sequence length="456" mass="53138">MVKKLFIFFFFIASISYAQHTVSGVMSPKIDTDWLILYKIEGTKQVFINNTSLKKDSVFIGKEKQAVSSFNIQLPASAKPGTYRATYRLEGSGFVDFYYNNEDVSFVFNPDYPQQSIAFSESSENKLYSNYISEISKAQQQLDSIQVAVLQTPNLDLKEKYKKAYNNVNNIQSKYEEASKNKYVAPFIKASLRSNPPEILTSVETYLSKMKNTFFDKIDFSNKTLINSSFITNRILDYVLYINYSDDKIQQDKLHKEAIDTVLSKIKSQPYKRDIIQFLIEQFESSKNLTIIDYLFEEHYNRLPFSLQDSKFKSEKQALFATEIGRIAPDFSWQENGRNFKLSTLNDANTYVLVFWSTSCSHCLREIPQLHTYMKTKPNMKVIAFSLEKEAFVWETYKKNNLYGWHNVLGLNKWENKTARTYQVYFTPTYLVLDSNKKIIGKPNEFKDVKAFLDKI</sequence>
<keyword evidence="5" id="KW-0175">Coiled coil</keyword>
<evidence type="ECO:0000256" key="1">
    <source>
        <dbReference type="ARBA" id="ARBA00004196"/>
    </source>
</evidence>
<dbReference type="GO" id="GO:0016209">
    <property type="term" value="F:antioxidant activity"/>
    <property type="evidence" value="ECO:0007669"/>
    <property type="project" value="InterPro"/>
</dbReference>
<gene>
    <name evidence="8" type="ORF">BTO18_12345</name>
</gene>
<feature type="domain" description="Thioredoxin" evidence="7">
    <location>
        <begin position="322"/>
        <end position="456"/>
    </location>
</feature>
<dbReference type="GO" id="GO:0016491">
    <property type="term" value="F:oxidoreductase activity"/>
    <property type="evidence" value="ECO:0007669"/>
    <property type="project" value="InterPro"/>
</dbReference>
<dbReference type="PANTHER" id="PTHR42852:SF6">
    <property type="entry name" value="THIOL:DISULFIDE INTERCHANGE PROTEIN DSBE"/>
    <property type="match status" value="1"/>
</dbReference>
<feature type="signal peptide" evidence="6">
    <location>
        <begin position="1"/>
        <end position="18"/>
    </location>
</feature>
<accession>A0A2S7WQQ2</accession>
<feature type="coiled-coil region" evidence="5">
    <location>
        <begin position="154"/>
        <end position="181"/>
    </location>
</feature>